<dbReference type="PANTHER" id="PTHR30188">
    <property type="entry name" value="ABC TRANSPORTER PERMEASE PROTEIN-RELATED"/>
    <property type="match status" value="1"/>
</dbReference>
<name>A0A4Y1YP61_9PROT</name>
<dbReference type="GO" id="GO:0005548">
    <property type="term" value="F:phospholipid transporter activity"/>
    <property type="evidence" value="ECO:0007669"/>
    <property type="project" value="TreeGrafter"/>
</dbReference>
<feature type="transmembrane region" description="Helical" evidence="1">
    <location>
        <begin position="266"/>
        <end position="292"/>
    </location>
</feature>
<dbReference type="KEGG" id="nst:Nstercoris_02251"/>
<feature type="transmembrane region" description="Helical" evidence="1">
    <location>
        <begin position="356"/>
        <end position="379"/>
    </location>
</feature>
<accession>A0A4Y1YP61</accession>
<evidence type="ECO:0000313" key="3">
    <source>
        <dbReference type="Proteomes" id="UP000316473"/>
    </source>
</evidence>
<dbReference type="PANTHER" id="PTHR30188:SF3">
    <property type="entry name" value="ABC TRANSPORTER PERMEASE"/>
    <property type="match status" value="1"/>
</dbReference>
<proteinExistence type="predicted"/>
<dbReference type="AlphaFoldDB" id="A0A4Y1YP61"/>
<protein>
    <recommendedName>
        <fullName evidence="4">Phospholipid/cholesterol/gamma-HCH transport system permease protein</fullName>
    </recommendedName>
</protein>
<evidence type="ECO:0008006" key="4">
    <source>
        <dbReference type="Google" id="ProtNLM"/>
    </source>
</evidence>
<keyword evidence="1" id="KW-0472">Membrane</keyword>
<reference evidence="2 3" key="1">
    <citation type="submission" date="2019-06" db="EMBL/GenBank/DDBJ databases">
        <title>Nitrosomonas stercoris KYUHI-S whole genome shotgun sequence.</title>
        <authorList>
            <person name="Nakagawa T."/>
            <person name="Tsuchiya Y."/>
            <person name="Takahashi R."/>
        </authorList>
    </citation>
    <scope>NUCLEOTIDE SEQUENCE [LARGE SCALE GENOMIC DNA]</scope>
    <source>
        <strain evidence="2 3">KYUHI-S</strain>
    </source>
</reference>
<dbReference type="Pfam" id="PF02405">
    <property type="entry name" value="MlaE"/>
    <property type="match status" value="1"/>
</dbReference>
<feature type="transmembrane region" description="Helical" evidence="1">
    <location>
        <begin position="204"/>
        <end position="227"/>
    </location>
</feature>
<dbReference type="GO" id="GO:0043190">
    <property type="term" value="C:ATP-binding cassette (ABC) transporter complex"/>
    <property type="evidence" value="ECO:0007669"/>
    <property type="project" value="InterPro"/>
</dbReference>
<evidence type="ECO:0000313" key="2">
    <source>
        <dbReference type="EMBL" id="BBL35972.1"/>
    </source>
</evidence>
<organism evidence="2 3">
    <name type="scientific">Nitrosomonas stercoris</name>
    <dbReference type="NCBI Taxonomy" id="1444684"/>
    <lineage>
        <taxon>Bacteria</taxon>
        <taxon>Pseudomonadati</taxon>
        <taxon>Pseudomonadota</taxon>
        <taxon>Betaproteobacteria</taxon>
        <taxon>Nitrosomonadales</taxon>
        <taxon>Nitrosomonadaceae</taxon>
        <taxon>Nitrosomonas</taxon>
    </lineage>
</organism>
<sequence>MRFSDSSPDHIPHYQVNTTATQGVCLQLSGSYTLTSLNQSLSTIAEQLTQLANQHHDLCWDLSNLQQLDYAGAVMLWQIWGKQRPAHLLLSDEQEKMFARLEKSASLPEPAQQQWLLPISMLGQQLLHFFDHLRGMITLSGQVILDVLYLIAHPNRIPAREISANLYRTGAQALGITAIVGFLIGIVLSYLSSEQLHTFGADVFIVNILGMSIIRELGPMLAAILVAGRSGSAMTAQLGVMRVTEELDALTVMGIPHSLRLVLPKIIGLGIALPLIVLWTSAVALLGGLLAAELQVGLSLYYSLHSLPDAVPIVNLWLGLGKGAVCGMVIALIACHFGLRIQPNTESLGAGTTRSVVTSITAVIIIDAVFAVAFSNVGIRITG</sequence>
<gene>
    <name evidence="2" type="ORF">Nstercoris_02251</name>
</gene>
<keyword evidence="1" id="KW-1133">Transmembrane helix</keyword>
<dbReference type="EMBL" id="AP019755">
    <property type="protein sequence ID" value="BBL35972.1"/>
    <property type="molecule type" value="Genomic_DNA"/>
</dbReference>
<feature type="transmembrane region" description="Helical" evidence="1">
    <location>
        <begin position="312"/>
        <end position="335"/>
    </location>
</feature>
<dbReference type="InterPro" id="IPR030802">
    <property type="entry name" value="Permease_MalE"/>
</dbReference>
<dbReference type="Proteomes" id="UP000316473">
    <property type="component" value="Chromosome"/>
</dbReference>
<feature type="transmembrane region" description="Helical" evidence="1">
    <location>
        <begin position="173"/>
        <end position="192"/>
    </location>
</feature>
<keyword evidence="3" id="KW-1185">Reference proteome</keyword>
<keyword evidence="1" id="KW-0812">Transmembrane</keyword>
<evidence type="ECO:0000256" key="1">
    <source>
        <dbReference type="SAM" id="Phobius"/>
    </source>
</evidence>